<keyword evidence="2" id="KW-0732">Signal</keyword>
<dbReference type="RefSeq" id="WP_147094036.1">
    <property type="nucleotide sequence ID" value="NZ_BJVC01000005.1"/>
</dbReference>
<dbReference type="GO" id="GO:0016020">
    <property type="term" value="C:membrane"/>
    <property type="evidence" value="ECO:0007669"/>
    <property type="project" value="InterPro"/>
</dbReference>
<gene>
    <name evidence="4" type="ORF">SSA02_21200</name>
</gene>
<organism evidence="4 5">
    <name type="scientific">Swaminathania salitolerans</name>
    <dbReference type="NCBI Taxonomy" id="182838"/>
    <lineage>
        <taxon>Bacteria</taxon>
        <taxon>Pseudomonadati</taxon>
        <taxon>Pseudomonadota</taxon>
        <taxon>Alphaproteobacteria</taxon>
        <taxon>Acetobacterales</taxon>
        <taxon>Acetobacteraceae</taxon>
        <taxon>Swaminathania</taxon>
    </lineage>
</organism>
<reference evidence="4 5" key="1">
    <citation type="submission" date="2019-07" db="EMBL/GenBank/DDBJ databases">
        <title>Whole genome shotgun sequence of Swaminathania salitolerans NBRC 104436.</title>
        <authorList>
            <person name="Hosoyama A."/>
            <person name="Uohara A."/>
            <person name="Ohji S."/>
            <person name="Ichikawa N."/>
        </authorList>
    </citation>
    <scope>NUCLEOTIDE SEQUENCE [LARGE SCALE GENOMIC DNA]</scope>
    <source>
        <strain evidence="4 5">NBRC 104436</strain>
    </source>
</reference>
<dbReference type="EMBL" id="BJVC01000005">
    <property type="protein sequence ID" value="GEL02957.1"/>
    <property type="molecule type" value="Genomic_DNA"/>
</dbReference>
<dbReference type="AlphaFoldDB" id="A0A511BRJ3"/>
<dbReference type="Pfam" id="PF04333">
    <property type="entry name" value="MlaA"/>
    <property type="match status" value="1"/>
</dbReference>
<sequence length="290" mass="32015">MSAPLGDSDSRPEAGSTVRTETKRRELRPGQRPGSRVLVGRLLIGSTVLLSLGACASWRNPPPKDPEALADYKEANDPYEPVNRKMYGIQMWAYHNALRPVGKAWAWAVPKPIRNSIDNLNQTWYMPTVFFSDVGAGKPRRAGDDFMRYVINMTLGAAGFIDVATSLGYPHHDSDPGLTLASWGVPSGPYLFLPGLGPNTFRDAGGYAIAQGLSPINYVPRGYGLLTFNWAYNIAGVLGGFSSHIDEIDQVEQDSLDPYAFIRSAWQQNRASQVESLRNDHRATVPDWYN</sequence>
<dbReference type="InterPro" id="IPR007428">
    <property type="entry name" value="MlaA"/>
</dbReference>
<evidence type="ECO:0000256" key="1">
    <source>
        <dbReference type="ARBA" id="ARBA00010634"/>
    </source>
</evidence>
<evidence type="ECO:0000256" key="2">
    <source>
        <dbReference type="ARBA" id="ARBA00022729"/>
    </source>
</evidence>
<evidence type="ECO:0008006" key="6">
    <source>
        <dbReference type="Google" id="ProtNLM"/>
    </source>
</evidence>
<proteinExistence type="inferred from homology"/>
<evidence type="ECO:0000256" key="3">
    <source>
        <dbReference type="SAM" id="MobiDB-lite"/>
    </source>
</evidence>
<dbReference type="PANTHER" id="PTHR30035">
    <property type="entry name" value="LIPOPROTEIN VACJ-RELATED"/>
    <property type="match status" value="1"/>
</dbReference>
<dbReference type="PANTHER" id="PTHR30035:SF3">
    <property type="entry name" value="INTERMEMBRANE PHOSPHOLIPID TRANSPORT SYSTEM LIPOPROTEIN MLAA"/>
    <property type="match status" value="1"/>
</dbReference>
<feature type="region of interest" description="Disordered" evidence="3">
    <location>
        <begin position="1"/>
        <end position="33"/>
    </location>
</feature>
<dbReference type="Proteomes" id="UP000321405">
    <property type="component" value="Unassembled WGS sequence"/>
</dbReference>
<comment type="similarity">
    <text evidence="1">Belongs to the MlaA family.</text>
</comment>
<dbReference type="GO" id="GO:0120010">
    <property type="term" value="P:intermembrane phospholipid transfer"/>
    <property type="evidence" value="ECO:0007669"/>
    <property type="project" value="TreeGrafter"/>
</dbReference>
<dbReference type="OrthoDB" id="9785326at2"/>
<dbReference type="PRINTS" id="PR01805">
    <property type="entry name" value="VACJLIPOPROT"/>
</dbReference>
<comment type="caution">
    <text evidence="4">The sequence shown here is derived from an EMBL/GenBank/DDBJ whole genome shotgun (WGS) entry which is preliminary data.</text>
</comment>
<protein>
    <recommendedName>
        <fullName evidence="6">Lipoprotein</fullName>
    </recommendedName>
</protein>
<accession>A0A511BRJ3</accession>
<keyword evidence="5" id="KW-1185">Reference proteome</keyword>
<name>A0A511BRJ3_9PROT</name>
<evidence type="ECO:0000313" key="4">
    <source>
        <dbReference type="EMBL" id="GEL02957.1"/>
    </source>
</evidence>
<feature type="compositionally biased region" description="Basic and acidic residues" evidence="3">
    <location>
        <begin position="20"/>
        <end position="29"/>
    </location>
</feature>
<evidence type="ECO:0000313" key="5">
    <source>
        <dbReference type="Proteomes" id="UP000321405"/>
    </source>
</evidence>